<dbReference type="STRING" id="45076.Lwor_2215"/>
<dbReference type="Gene3D" id="3.30.750.140">
    <property type="match status" value="1"/>
</dbReference>
<evidence type="ECO:0000313" key="6">
    <source>
        <dbReference type="EMBL" id="KTD76990.1"/>
    </source>
</evidence>
<evidence type="ECO:0000256" key="2">
    <source>
        <dbReference type="ARBA" id="ARBA00009149"/>
    </source>
</evidence>
<dbReference type="PANTHER" id="PTHR37533">
    <property type="entry name" value="FLAGELLAR HOOK-LENGTH CONTROL PROTEIN"/>
    <property type="match status" value="1"/>
</dbReference>
<dbReference type="GO" id="GO:0009424">
    <property type="term" value="C:bacterial-type flagellum hook"/>
    <property type="evidence" value="ECO:0007669"/>
    <property type="project" value="InterPro"/>
</dbReference>
<gene>
    <name evidence="6" type="ORF">Lwor_2215</name>
</gene>
<reference evidence="6 7" key="1">
    <citation type="submission" date="2015-11" db="EMBL/GenBank/DDBJ databases">
        <title>Genomic analysis of 38 Legionella species identifies large and diverse effector repertoires.</title>
        <authorList>
            <person name="Burstein D."/>
            <person name="Amaro F."/>
            <person name="Zusman T."/>
            <person name="Lifshitz Z."/>
            <person name="Cohen O."/>
            <person name="Gilbert J.A."/>
            <person name="Pupko T."/>
            <person name="Shuman H.A."/>
            <person name="Segal G."/>
        </authorList>
    </citation>
    <scope>NUCLEOTIDE SEQUENCE [LARGE SCALE GENOMIC DNA]</scope>
    <source>
        <strain evidence="6 7">ATCC 49508</strain>
    </source>
</reference>
<comment type="function">
    <text evidence="1">Controls the length of the flagellar hook.</text>
</comment>
<feature type="compositionally biased region" description="Polar residues" evidence="4">
    <location>
        <begin position="372"/>
        <end position="384"/>
    </location>
</feature>
<feature type="region of interest" description="Disordered" evidence="4">
    <location>
        <begin position="171"/>
        <end position="214"/>
    </location>
</feature>
<name>A0A0W1A6K3_9GAMM</name>
<feature type="region of interest" description="Disordered" evidence="4">
    <location>
        <begin position="240"/>
        <end position="262"/>
    </location>
</feature>
<dbReference type="EMBL" id="LNZC01000027">
    <property type="protein sequence ID" value="KTD76990.1"/>
    <property type="molecule type" value="Genomic_DNA"/>
</dbReference>
<dbReference type="InterPro" id="IPR001635">
    <property type="entry name" value="Flag_hook_Flik"/>
</dbReference>
<dbReference type="Proteomes" id="UP000054662">
    <property type="component" value="Unassembled WGS sequence"/>
</dbReference>
<evidence type="ECO:0000256" key="1">
    <source>
        <dbReference type="ARBA" id="ARBA00003944"/>
    </source>
</evidence>
<dbReference type="CDD" id="cd17470">
    <property type="entry name" value="T3SS_Flik_C"/>
    <property type="match status" value="1"/>
</dbReference>
<sequence>MDLNNLILNSFKLSEGSGTGQDQTKSLDSLETKASLDDEVNDPSVDPGAFVLLFAQILSNDVTKQDVLPEENLPSNTDLSTEQLNESQVDGINPNLASNVDDLITDDKEALSQGDILTDTDKLSSSQEENLNTNVVLNWIEYDQFSPPLAPSSDLKTLLTGDSKGAELSVLGSDSNRLNQPNINYLNNSSAVNGDEDAAPQLDEDSLSTEQSAPFNTNLKSNFAASKENTLAVDPYANEQSLQSEQSGSNSSQQPNLQPDFTNTHFSNLASVADKVKQLDISLPLTNAQWADKFSEHIVWMGQQGVKSATIKLNPEELGPLEINIKVIKDLASVNITSHTYHARDVVDQALPRLRELMADQGLNLSEVTVGMNDSSRQSEQNEQGFAAAPDESVQQSENEPLVTQIKRQPPKGLIDYFA</sequence>
<proteinExistence type="inferred from homology"/>
<keyword evidence="6" id="KW-0966">Cell projection</keyword>
<dbReference type="PANTHER" id="PTHR37533:SF2">
    <property type="entry name" value="FLAGELLAR HOOK-LENGTH CONTROL PROTEIN"/>
    <property type="match status" value="1"/>
</dbReference>
<dbReference type="Pfam" id="PF02120">
    <property type="entry name" value="Flg_hook"/>
    <property type="match status" value="1"/>
</dbReference>
<dbReference type="InterPro" id="IPR052563">
    <property type="entry name" value="FliK"/>
</dbReference>
<organism evidence="6 7">
    <name type="scientific">Legionella worsleiensis</name>
    <dbReference type="NCBI Taxonomy" id="45076"/>
    <lineage>
        <taxon>Bacteria</taxon>
        <taxon>Pseudomonadati</taxon>
        <taxon>Pseudomonadota</taxon>
        <taxon>Gammaproteobacteria</taxon>
        <taxon>Legionellales</taxon>
        <taxon>Legionellaceae</taxon>
        <taxon>Legionella</taxon>
    </lineage>
</organism>
<accession>A0A0W1A6K3</accession>
<comment type="similarity">
    <text evidence="2">Belongs to the FliK family.</text>
</comment>
<dbReference type="InterPro" id="IPR021136">
    <property type="entry name" value="Flagellar_hook_control-like_C"/>
</dbReference>
<evidence type="ECO:0000256" key="4">
    <source>
        <dbReference type="SAM" id="MobiDB-lite"/>
    </source>
</evidence>
<feature type="region of interest" description="Disordered" evidence="4">
    <location>
        <begin position="372"/>
        <end position="419"/>
    </location>
</feature>
<protein>
    <submittedName>
        <fullName evidence="6">Putative flagellar hook-length control protein</fullName>
    </submittedName>
</protein>
<keyword evidence="3" id="KW-1005">Bacterial flagellum biogenesis</keyword>
<feature type="compositionally biased region" description="Polar residues" evidence="4">
    <location>
        <begin position="172"/>
        <end position="192"/>
    </location>
</feature>
<evidence type="ECO:0000313" key="7">
    <source>
        <dbReference type="Proteomes" id="UP000054662"/>
    </source>
</evidence>
<evidence type="ECO:0000259" key="5">
    <source>
        <dbReference type="Pfam" id="PF02120"/>
    </source>
</evidence>
<comment type="caution">
    <text evidence="6">The sequence shown here is derived from an EMBL/GenBank/DDBJ whole genome shotgun (WGS) entry which is preliminary data.</text>
</comment>
<keyword evidence="6" id="KW-0282">Flagellum</keyword>
<dbReference type="AlphaFoldDB" id="A0A0W1A6K3"/>
<keyword evidence="7" id="KW-1185">Reference proteome</keyword>
<evidence type="ECO:0000256" key="3">
    <source>
        <dbReference type="ARBA" id="ARBA00022795"/>
    </source>
</evidence>
<keyword evidence="6" id="KW-0969">Cilium</keyword>
<feature type="compositionally biased region" description="Acidic residues" evidence="4">
    <location>
        <begin position="194"/>
        <end position="207"/>
    </location>
</feature>
<dbReference type="InterPro" id="IPR038610">
    <property type="entry name" value="FliK-like_C_sf"/>
</dbReference>
<dbReference type="PRINTS" id="PR01007">
    <property type="entry name" value="FLGHOOKFLIK"/>
</dbReference>
<dbReference type="PATRIC" id="fig|45076.6.peg.2427"/>
<feature type="domain" description="Flagellar hook-length control protein-like C-terminal" evidence="5">
    <location>
        <begin position="297"/>
        <end position="378"/>
    </location>
</feature>
<dbReference type="GO" id="GO:0044780">
    <property type="term" value="P:bacterial-type flagellum assembly"/>
    <property type="evidence" value="ECO:0007669"/>
    <property type="project" value="InterPro"/>
</dbReference>
<feature type="compositionally biased region" description="Low complexity" evidence="4">
    <location>
        <begin position="240"/>
        <end position="259"/>
    </location>
</feature>